<dbReference type="SUPFAM" id="SSF54909">
    <property type="entry name" value="Dimeric alpha+beta barrel"/>
    <property type="match status" value="1"/>
</dbReference>
<dbReference type="Proteomes" id="UP000000442">
    <property type="component" value="Chromosome"/>
</dbReference>
<dbReference type="GO" id="GO:0043200">
    <property type="term" value="P:response to amino acid"/>
    <property type="evidence" value="ECO:0007669"/>
    <property type="project" value="TreeGrafter"/>
</dbReference>
<dbReference type="HOGENOM" id="CLU_091233_5_2_7"/>
<dbReference type="PROSITE" id="PS50956">
    <property type="entry name" value="HTH_ASNC_2"/>
    <property type="match status" value="1"/>
</dbReference>
<dbReference type="PRINTS" id="PR00033">
    <property type="entry name" value="HTHASNC"/>
</dbReference>
<dbReference type="InterPro" id="IPR011008">
    <property type="entry name" value="Dimeric_a/b-barrel"/>
</dbReference>
<evidence type="ECO:0000256" key="3">
    <source>
        <dbReference type="ARBA" id="ARBA00023163"/>
    </source>
</evidence>
<sequence>MEDKEIDMIDRQLIKLLSEDGRMPAKEIAKNLKVSAPTIHTRLNSLIKRGILKVAGMVDTFKVKNMLVAIIAIRVDDNGKMGQVIDQLMEFKNVHWAVAVTGRYDIFAEVIVTKGIEWMFKFYEEEMSKIDGISHAESFMVTNTRRKWTLLPPQINGWIPEQP</sequence>
<gene>
    <name evidence="5" type="ordered locus">HRM2_12010</name>
</gene>
<dbReference type="InterPro" id="IPR011991">
    <property type="entry name" value="ArsR-like_HTH"/>
</dbReference>
<dbReference type="GO" id="GO:0006355">
    <property type="term" value="P:regulation of DNA-templated transcription"/>
    <property type="evidence" value="ECO:0007669"/>
    <property type="project" value="UniProtKB-ARBA"/>
</dbReference>
<dbReference type="InterPro" id="IPR019887">
    <property type="entry name" value="Tscrpt_reg_AsnC/Lrp_C"/>
</dbReference>
<dbReference type="RefSeq" id="WP_015903102.1">
    <property type="nucleotide sequence ID" value="NC_012108.1"/>
</dbReference>
<keyword evidence="3" id="KW-0804">Transcription</keyword>
<proteinExistence type="predicted"/>
<dbReference type="CDD" id="cd00090">
    <property type="entry name" value="HTH_ARSR"/>
    <property type="match status" value="1"/>
</dbReference>
<dbReference type="PANTHER" id="PTHR30154">
    <property type="entry name" value="LEUCINE-RESPONSIVE REGULATORY PROTEIN"/>
    <property type="match status" value="1"/>
</dbReference>
<dbReference type="Gene3D" id="1.10.10.10">
    <property type="entry name" value="Winged helix-like DNA-binding domain superfamily/Winged helix DNA-binding domain"/>
    <property type="match status" value="1"/>
</dbReference>
<evidence type="ECO:0000256" key="1">
    <source>
        <dbReference type="ARBA" id="ARBA00023015"/>
    </source>
</evidence>
<feature type="domain" description="HTH asnC-type" evidence="4">
    <location>
        <begin position="6"/>
        <end position="81"/>
    </location>
</feature>
<dbReference type="Gene3D" id="3.30.70.920">
    <property type="match status" value="1"/>
</dbReference>
<organism evidence="5 6">
    <name type="scientific">Desulforapulum autotrophicum (strain ATCC 43914 / DSM 3382 / VKM B-1955 / HRM2)</name>
    <name type="common">Desulfobacterium autotrophicum</name>
    <dbReference type="NCBI Taxonomy" id="177437"/>
    <lineage>
        <taxon>Bacteria</taxon>
        <taxon>Pseudomonadati</taxon>
        <taxon>Thermodesulfobacteriota</taxon>
        <taxon>Desulfobacteria</taxon>
        <taxon>Desulfobacterales</taxon>
        <taxon>Desulfobacteraceae</taxon>
        <taxon>Desulforapulum</taxon>
    </lineage>
</organism>
<dbReference type="PANTHER" id="PTHR30154:SF34">
    <property type="entry name" value="TRANSCRIPTIONAL REGULATOR AZLB"/>
    <property type="match status" value="1"/>
</dbReference>
<dbReference type="STRING" id="177437.HRM2_12010"/>
<accession>C0QM07</accession>
<evidence type="ECO:0000313" key="6">
    <source>
        <dbReference type="Proteomes" id="UP000000442"/>
    </source>
</evidence>
<keyword evidence="1" id="KW-0805">Transcription regulation</keyword>
<dbReference type="AlphaFoldDB" id="C0QM07"/>
<reference evidence="5 6" key="1">
    <citation type="journal article" date="2009" name="Environ. Microbiol.">
        <title>Genome sequence of Desulfobacterium autotrophicum HRM2, a marine sulfate reducer oxidizing organic carbon completely to carbon dioxide.</title>
        <authorList>
            <person name="Strittmatter A.W."/>
            <person name="Liesegang H."/>
            <person name="Rabus R."/>
            <person name="Decker I."/>
            <person name="Amann J."/>
            <person name="Andres S."/>
            <person name="Henne A."/>
            <person name="Fricke W.F."/>
            <person name="Martinez-Arias R."/>
            <person name="Bartels D."/>
            <person name="Goesmann A."/>
            <person name="Krause L."/>
            <person name="Puehler A."/>
            <person name="Klenk H.P."/>
            <person name="Richter M."/>
            <person name="Schuler M."/>
            <person name="Gloeckner F.O."/>
            <person name="Meyerdierks A."/>
            <person name="Gottschalk G."/>
            <person name="Amann R."/>
        </authorList>
    </citation>
    <scope>NUCLEOTIDE SEQUENCE [LARGE SCALE GENOMIC DNA]</scope>
    <source>
        <strain evidence="6">ATCC 43914 / DSM 3382 / HRM2</strain>
    </source>
</reference>
<dbReference type="InterPro" id="IPR036390">
    <property type="entry name" value="WH_DNA-bd_sf"/>
</dbReference>
<dbReference type="eggNOG" id="COG1522">
    <property type="taxonomic scope" value="Bacteria"/>
</dbReference>
<dbReference type="OrthoDB" id="9152244at2"/>
<evidence type="ECO:0000256" key="2">
    <source>
        <dbReference type="ARBA" id="ARBA00023125"/>
    </source>
</evidence>
<dbReference type="Pfam" id="PF01037">
    <property type="entry name" value="AsnC_trans_reg"/>
    <property type="match status" value="1"/>
</dbReference>
<dbReference type="GO" id="GO:0043565">
    <property type="term" value="F:sequence-specific DNA binding"/>
    <property type="evidence" value="ECO:0007669"/>
    <property type="project" value="InterPro"/>
</dbReference>
<evidence type="ECO:0000259" key="4">
    <source>
        <dbReference type="PROSITE" id="PS50956"/>
    </source>
</evidence>
<dbReference type="GO" id="GO:0005829">
    <property type="term" value="C:cytosol"/>
    <property type="evidence" value="ECO:0007669"/>
    <property type="project" value="TreeGrafter"/>
</dbReference>
<dbReference type="Pfam" id="PF13404">
    <property type="entry name" value="HTH_AsnC-type"/>
    <property type="match status" value="1"/>
</dbReference>
<dbReference type="EMBL" id="CP001087">
    <property type="protein sequence ID" value="ACN14313.1"/>
    <property type="molecule type" value="Genomic_DNA"/>
</dbReference>
<dbReference type="InterPro" id="IPR019888">
    <property type="entry name" value="Tscrpt_reg_AsnC-like"/>
</dbReference>
<dbReference type="SMART" id="SM00344">
    <property type="entry name" value="HTH_ASNC"/>
    <property type="match status" value="1"/>
</dbReference>
<keyword evidence="2" id="KW-0238">DNA-binding</keyword>
<protein>
    <submittedName>
        <fullName evidence="5">HTH-type transcriptional regulator (Lrp-AsnC family protein)</fullName>
    </submittedName>
</protein>
<dbReference type="KEGG" id="dat:HRM2_12010"/>
<keyword evidence="6" id="KW-1185">Reference proteome</keyword>
<dbReference type="InterPro" id="IPR000485">
    <property type="entry name" value="AsnC-type_HTH_dom"/>
</dbReference>
<name>C0QM07_DESAH</name>
<dbReference type="SUPFAM" id="SSF46785">
    <property type="entry name" value="Winged helix' DNA-binding domain"/>
    <property type="match status" value="1"/>
</dbReference>
<evidence type="ECO:0000313" key="5">
    <source>
        <dbReference type="EMBL" id="ACN14313.1"/>
    </source>
</evidence>
<dbReference type="InterPro" id="IPR036388">
    <property type="entry name" value="WH-like_DNA-bd_sf"/>
</dbReference>